<dbReference type="AlphaFoldDB" id="A0A9P1MF63"/>
<feature type="region of interest" description="Disordered" evidence="1">
    <location>
        <begin position="1"/>
        <end position="61"/>
    </location>
</feature>
<keyword evidence="3" id="KW-1185">Reference proteome</keyword>
<protein>
    <submittedName>
        <fullName evidence="2">Uncharacterized protein</fullName>
    </submittedName>
</protein>
<accession>A0A9P1MF63</accession>
<gene>
    <name evidence="2" type="ORF">PPNO1_LOCUS8583</name>
</gene>
<evidence type="ECO:0000256" key="1">
    <source>
        <dbReference type="SAM" id="MobiDB-lite"/>
    </source>
</evidence>
<feature type="region of interest" description="Disordered" evidence="1">
    <location>
        <begin position="81"/>
        <end position="103"/>
    </location>
</feature>
<evidence type="ECO:0000313" key="3">
    <source>
        <dbReference type="Proteomes" id="UP000838763"/>
    </source>
</evidence>
<comment type="caution">
    <text evidence="2">The sequence shown here is derived from an EMBL/GenBank/DDBJ whole genome shotgun (WGS) entry which is preliminary data.</text>
</comment>
<organism evidence="2 3">
    <name type="scientific">Parascedosporium putredinis</name>
    <dbReference type="NCBI Taxonomy" id="1442378"/>
    <lineage>
        <taxon>Eukaryota</taxon>
        <taxon>Fungi</taxon>
        <taxon>Dikarya</taxon>
        <taxon>Ascomycota</taxon>
        <taxon>Pezizomycotina</taxon>
        <taxon>Sordariomycetes</taxon>
        <taxon>Hypocreomycetidae</taxon>
        <taxon>Microascales</taxon>
        <taxon>Microascaceae</taxon>
        <taxon>Parascedosporium</taxon>
    </lineage>
</organism>
<proteinExistence type="predicted"/>
<reference evidence="2" key="1">
    <citation type="submission" date="2022-11" db="EMBL/GenBank/DDBJ databases">
        <authorList>
            <person name="Scott C."/>
            <person name="Bruce N."/>
        </authorList>
    </citation>
    <scope>NUCLEOTIDE SEQUENCE</scope>
</reference>
<dbReference type="EMBL" id="CALLCH030000019">
    <property type="protein sequence ID" value="CAI4219012.1"/>
    <property type="molecule type" value="Genomic_DNA"/>
</dbReference>
<sequence length="160" mass="17439">MTEGALRNLGSSSEELAGILRSESSGHGHSSTRELPDDYSSVQTNAELRNTEPAAASAHRDANSEVIERWIRLQLADNGAASTNDHAYREAPTPRNDVHRSPESWGRAPGYMVCYADLGSEGHRRVSVYKMGAEGRWELVGEAFGELTFGQLYFAAPSEA</sequence>
<dbReference type="Proteomes" id="UP000838763">
    <property type="component" value="Unassembled WGS sequence"/>
</dbReference>
<name>A0A9P1MF63_9PEZI</name>
<evidence type="ECO:0000313" key="2">
    <source>
        <dbReference type="EMBL" id="CAI4219012.1"/>
    </source>
</evidence>